<dbReference type="EMBL" id="JAOPJF010000013">
    <property type="protein sequence ID" value="KAK1147186.1"/>
    <property type="molecule type" value="Genomic_DNA"/>
</dbReference>
<gene>
    <name evidence="1" type="ORF">N8T08_001925</name>
</gene>
<protein>
    <submittedName>
        <fullName evidence="1">Uncharacterized protein</fullName>
    </submittedName>
</protein>
<evidence type="ECO:0000313" key="2">
    <source>
        <dbReference type="Proteomes" id="UP001177260"/>
    </source>
</evidence>
<keyword evidence="2" id="KW-1185">Reference proteome</keyword>
<comment type="caution">
    <text evidence="1">The sequence shown here is derived from an EMBL/GenBank/DDBJ whole genome shotgun (WGS) entry which is preliminary data.</text>
</comment>
<accession>A0ACC3BA83</accession>
<reference evidence="1 2" key="1">
    <citation type="journal article" date="2023" name="ACS Omega">
        <title>Identification of the Neoaspergillic Acid Biosynthesis Gene Cluster by Establishing an In Vitro CRISPR-Ribonucleoprotein Genetic System in Aspergillus melleus.</title>
        <authorList>
            <person name="Yuan B."/>
            <person name="Grau M.F."/>
            <person name="Murata R.M."/>
            <person name="Torok T."/>
            <person name="Venkateswaran K."/>
            <person name="Stajich J.E."/>
            <person name="Wang C.C.C."/>
        </authorList>
    </citation>
    <scope>NUCLEOTIDE SEQUENCE [LARGE SCALE GENOMIC DNA]</scope>
    <source>
        <strain evidence="1 2">IMV 1140</strain>
    </source>
</reference>
<sequence>MPKNILVTGATGQQGASLIAALRQSQDTNTAAEYHVLALTRSKSSPSADRFSRERHVTVVEGDLNDRASVIRVFEGAKNGQGSGIWGVFMVLAFPGLGKNADAEEAQGKLLADVALEYGVSAFVYASALRSGPKYDDELKLSGKAKVSVERHVKEIGLPWVIVKPGFFMENFSGMLGALAVNLMQIGLKPETRLDLVAADDIGRFVAAVFKNFSKCSSRELIIISESLTASQIAEQYRHTTGLIGSYVSPYLAWLVLKVNADTQKLQVTQVSDLCIQV</sequence>
<dbReference type="Proteomes" id="UP001177260">
    <property type="component" value="Unassembled WGS sequence"/>
</dbReference>
<proteinExistence type="predicted"/>
<evidence type="ECO:0000313" key="1">
    <source>
        <dbReference type="EMBL" id="KAK1147186.1"/>
    </source>
</evidence>
<organism evidence="1 2">
    <name type="scientific">Aspergillus melleus</name>
    <dbReference type="NCBI Taxonomy" id="138277"/>
    <lineage>
        <taxon>Eukaryota</taxon>
        <taxon>Fungi</taxon>
        <taxon>Dikarya</taxon>
        <taxon>Ascomycota</taxon>
        <taxon>Pezizomycotina</taxon>
        <taxon>Eurotiomycetes</taxon>
        <taxon>Eurotiomycetidae</taxon>
        <taxon>Eurotiales</taxon>
        <taxon>Aspergillaceae</taxon>
        <taxon>Aspergillus</taxon>
        <taxon>Aspergillus subgen. Circumdati</taxon>
    </lineage>
</organism>
<name>A0ACC3BA83_9EURO</name>